<organism evidence="1">
    <name type="scientific">marine sediment metagenome</name>
    <dbReference type="NCBI Taxonomy" id="412755"/>
    <lineage>
        <taxon>unclassified sequences</taxon>
        <taxon>metagenomes</taxon>
        <taxon>ecological metagenomes</taxon>
    </lineage>
</organism>
<proteinExistence type="predicted"/>
<gene>
    <name evidence="1" type="ORF">LCGC14_3087130</name>
</gene>
<feature type="non-terminal residue" evidence="1">
    <location>
        <position position="1"/>
    </location>
</feature>
<dbReference type="AlphaFoldDB" id="A0A0F8Z251"/>
<dbReference type="EMBL" id="LAZR01066115">
    <property type="protein sequence ID" value="KKK54201.1"/>
    <property type="molecule type" value="Genomic_DNA"/>
</dbReference>
<comment type="caution">
    <text evidence="1">The sequence shown here is derived from an EMBL/GenBank/DDBJ whole genome shotgun (WGS) entry which is preliminary data.</text>
</comment>
<protein>
    <submittedName>
        <fullName evidence="1">Uncharacterized protein</fullName>
    </submittedName>
</protein>
<sequence>SVVETVKFTNSKFFGLFVNNGWLGTYNNIRTDNSTGMGVAFLRNNSSYIEQLIMANHDSAINMPDLKSYSVDGTSEGGFASTFWPLETVSTTGDKTAVFLGWANRPHGSSMVFAHVSGGDFINDETLTGAASTHTADINLTSVHKHDLRSGLYTEGTAAHFVNFVPEDLLYTDDTAGYNYPLVLIHGDGTVFNSIRAETGSANFKRKMANVWFHVQECDNVSINNFLSFSVKSTYFVMRNSDSVNES</sequence>
<name>A0A0F8Z251_9ZZZZ</name>
<reference evidence="1" key="1">
    <citation type="journal article" date="2015" name="Nature">
        <title>Complex archaea that bridge the gap between prokaryotes and eukaryotes.</title>
        <authorList>
            <person name="Spang A."/>
            <person name="Saw J.H."/>
            <person name="Jorgensen S.L."/>
            <person name="Zaremba-Niedzwiedzka K."/>
            <person name="Martijn J."/>
            <person name="Lind A.E."/>
            <person name="van Eijk R."/>
            <person name="Schleper C."/>
            <person name="Guy L."/>
            <person name="Ettema T.J."/>
        </authorList>
    </citation>
    <scope>NUCLEOTIDE SEQUENCE</scope>
</reference>
<accession>A0A0F8Z251</accession>
<evidence type="ECO:0000313" key="1">
    <source>
        <dbReference type="EMBL" id="KKK54201.1"/>
    </source>
</evidence>